<evidence type="ECO:0000313" key="1">
    <source>
        <dbReference type="EMBL" id="WTT18305.1"/>
    </source>
</evidence>
<dbReference type="AlphaFoldDB" id="A0AAU2A1U3"/>
<sequence length="138" mass="15115">MPTEEQHEQDDQRAADLLGRVEHGRVATSMRALPFLASARHIVVDGRVLLRLHRGHGYHRACVGGVVAYGADVPSARNRRSWSVQVVGECAAVEPTPAELDRFGPAPRSVDGVPFDPVYLRVEPQFATVHSVIETDCP</sequence>
<dbReference type="InterPro" id="IPR024747">
    <property type="entry name" value="Pyridox_Oxase-rel"/>
</dbReference>
<protein>
    <submittedName>
        <fullName evidence="1">Pyridoxamine 5'-phosphate oxidase family protein</fullName>
    </submittedName>
</protein>
<proteinExistence type="predicted"/>
<dbReference type="Gene3D" id="2.30.110.10">
    <property type="entry name" value="Electron Transport, Fmn-binding Protein, Chain A"/>
    <property type="match status" value="1"/>
</dbReference>
<dbReference type="InterPro" id="IPR012349">
    <property type="entry name" value="Split_barrel_FMN-bd"/>
</dbReference>
<name>A0AAU2A1U3_9ACTN</name>
<accession>A0AAU2A1U3</accession>
<organism evidence="1">
    <name type="scientific">Streptomyces sp. NBC_00093</name>
    <dbReference type="NCBI Taxonomy" id="2975649"/>
    <lineage>
        <taxon>Bacteria</taxon>
        <taxon>Bacillati</taxon>
        <taxon>Actinomycetota</taxon>
        <taxon>Actinomycetes</taxon>
        <taxon>Kitasatosporales</taxon>
        <taxon>Streptomycetaceae</taxon>
        <taxon>Streptomyces</taxon>
    </lineage>
</organism>
<dbReference type="EMBL" id="CP108222">
    <property type="protein sequence ID" value="WTT18305.1"/>
    <property type="molecule type" value="Genomic_DNA"/>
</dbReference>
<gene>
    <name evidence="1" type="ORF">OHA22_23570</name>
</gene>
<dbReference type="Pfam" id="PF12900">
    <property type="entry name" value="Pyridox_ox_2"/>
    <property type="match status" value="1"/>
</dbReference>
<reference evidence="1" key="1">
    <citation type="submission" date="2022-10" db="EMBL/GenBank/DDBJ databases">
        <title>The complete genomes of actinobacterial strains from the NBC collection.</title>
        <authorList>
            <person name="Joergensen T.S."/>
            <person name="Alvarez Arevalo M."/>
            <person name="Sterndorff E.B."/>
            <person name="Faurdal D."/>
            <person name="Vuksanovic O."/>
            <person name="Mourched A.-S."/>
            <person name="Charusanti P."/>
            <person name="Shaw S."/>
            <person name="Blin K."/>
            <person name="Weber T."/>
        </authorList>
    </citation>
    <scope>NUCLEOTIDE SEQUENCE</scope>
    <source>
        <strain evidence="1">NBC_00093</strain>
    </source>
</reference>